<organism evidence="7 8">
    <name type="scientific">Sulfurospirillum cavolei</name>
    <dbReference type="NCBI Taxonomy" id="366522"/>
    <lineage>
        <taxon>Bacteria</taxon>
        <taxon>Pseudomonadati</taxon>
        <taxon>Campylobacterota</taxon>
        <taxon>Epsilonproteobacteria</taxon>
        <taxon>Campylobacterales</taxon>
        <taxon>Sulfurospirillaceae</taxon>
        <taxon>Sulfurospirillum</taxon>
    </lineage>
</organism>
<dbReference type="GO" id="GO:0004817">
    <property type="term" value="F:cysteine-tRNA ligase activity"/>
    <property type="evidence" value="ECO:0007669"/>
    <property type="project" value="TreeGrafter"/>
</dbReference>
<comment type="caution">
    <text evidence="7">The sequence shown here is derived from an EMBL/GenBank/DDBJ whole genome shotgun (WGS) entry which is preliminary data.</text>
</comment>
<dbReference type="PRINTS" id="PR00983">
    <property type="entry name" value="TRNASYNTHCYS"/>
</dbReference>
<evidence type="ECO:0000259" key="6">
    <source>
        <dbReference type="Pfam" id="PF01406"/>
    </source>
</evidence>
<feature type="domain" description="tRNA synthetases class I catalytic" evidence="6">
    <location>
        <begin position="14"/>
        <end position="70"/>
    </location>
</feature>
<dbReference type="Pfam" id="PF01406">
    <property type="entry name" value="tRNA-synt_1e"/>
    <property type="match status" value="1"/>
</dbReference>
<gene>
    <name evidence="7" type="ORF">CFH80_00280</name>
</gene>
<evidence type="ECO:0000256" key="2">
    <source>
        <dbReference type="ARBA" id="ARBA00011245"/>
    </source>
</evidence>
<protein>
    <submittedName>
        <fullName evidence="7">Cysteine--tRNA ligase</fullName>
    </submittedName>
</protein>
<dbReference type="GO" id="GO:0005524">
    <property type="term" value="F:ATP binding"/>
    <property type="evidence" value="ECO:0007669"/>
    <property type="project" value="UniProtKB-KW"/>
</dbReference>
<proteinExistence type="inferred from homology"/>
<evidence type="ECO:0000256" key="1">
    <source>
        <dbReference type="ARBA" id="ARBA00005594"/>
    </source>
</evidence>
<name>A0A2D3WE01_9BACT</name>
<dbReference type="InterPro" id="IPR024909">
    <property type="entry name" value="Cys-tRNA/MSH_ligase"/>
</dbReference>
<dbReference type="EMBL" id="DLUG01000010">
    <property type="protein sequence ID" value="DAB37310.1"/>
    <property type="molecule type" value="Genomic_DNA"/>
</dbReference>
<dbReference type="STRING" id="366522.GCA_001548055_01170"/>
<reference evidence="7 8" key="1">
    <citation type="journal article" date="2017" name="Front. Microbiol.">
        <title>Comparative Genomic Analysis of the Class Epsilonproteobacteria and Proposed Reclassification to Epsilonbacteraeota (phyl. nov.).</title>
        <authorList>
            <person name="Waite D.W."/>
            <person name="Vanwonterghem I."/>
            <person name="Rinke C."/>
            <person name="Parks D.H."/>
            <person name="Zhang Y."/>
            <person name="Takai K."/>
            <person name="Sievert S.M."/>
            <person name="Simon J."/>
            <person name="Campbell B.J."/>
            <person name="Hanson T.E."/>
            <person name="Woyke T."/>
            <person name="Klotz M.G."/>
            <person name="Hugenholtz P."/>
        </authorList>
    </citation>
    <scope>NUCLEOTIDE SEQUENCE [LARGE SCALE GENOMIC DNA]</scope>
    <source>
        <strain evidence="7">UBA11420</strain>
    </source>
</reference>
<dbReference type="PANTHER" id="PTHR10890">
    <property type="entry name" value="CYSTEINYL-TRNA SYNTHETASE"/>
    <property type="match status" value="1"/>
</dbReference>
<dbReference type="Proteomes" id="UP000231638">
    <property type="component" value="Unassembled WGS sequence"/>
</dbReference>
<evidence type="ECO:0000256" key="4">
    <source>
        <dbReference type="ARBA" id="ARBA00022741"/>
    </source>
</evidence>
<dbReference type="Gene3D" id="3.40.50.620">
    <property type="entry name" value="HUPs"/>
    <property type="match status" value="1"/>
</dbReference>
<dbReference type="GO" id="GO:0006423">
    <property type="term" value="P:cysteinyl-tRNA aminoacylation"/>
    <property type="evidence" value="ECO:0007669"/>
    <property type="project" value="TreeGrafter"/>
</dbReference>
<dbReference type="InterPro" id="IPR014729">
    <property type="entry name" value="Rossmann-like_a/b/a_fold"/>
</dbReference>
<evidence type="ECO:0000313" key="8">
    <source>
        <dbReference type="Proteomes" id="UP000231638"/>
    </source>
</evidence>
<evidence type="ECO:0000256" key="3">
    <source>
        <dbReference type="ARBA" id="ARBA00022598"/>
    </source>
</evidence>
<comment type="similarity">
    <text evidence="1">Belongs to the class-I aminoacyl-tRNA synthetase family.</text>
</comment>
<comment type="subunit">
    <text evidence="2">Monomer.</text>
</comment>
<feature type="non-terminal residue" evidence="7">
    <location>
        <position position="70"/>
    </location>
</feature>
<evidence type="ECO:0000313" key="7">
    <source>
        <dbReference type="EMBL" id="DAB37310.1"/>
    </source>
</evidence>
<dbReference type="InterPro" id="IPR032678">
    <property type="entry name" value="tRNA-synt_1_cat_dom"/>
</dbReference>
<dbReference type="AlphaFoldDB" id="A0A2D3WE01"/>
<keyword evidence="4" id="KW-0547">Nucleotide-binding</keyword>
<dbReference type="SUPFAM" id="SSF52374">
    <property type="entry name" value="Nucleotidylyl transferase"/>
    <property type="match status" value="1"/>
</dbReference>
<sequence>MYIFDSAQKKKVLFESIRQGEAKLYVCGPTVYDDAHLGHARSAVAFDLLRRVLIASGYRVCFVKNFTDID</sequence>
<accession>A0A2D3WE01</accession>
<dbReference type="GO" id="GO:0005829">
    <property type="term" value="C:cytosol"/>
    <property type="evidence" value="ECO:0007669"/>
    <property type="project" value="TreeGrafter"/>
</dbReference>
<keyword evidence="3 7" id="KW-0436">Ligase</keyword>
<evidence type="ECO:0000256" key="5">
    <source>
        <dbReference type="ARBA" id="ARBA00022840"/>
    </source>
</evidence>
<keyword evidence="5" id="KW-0067">ATP-binding</keyword>
<dbReference type="PANTHER" id="PTHR10890:SF3">
    <property type="entry name" value="CYSTEINE--TRNA LIGASE, CYTOPLASMIC"/>
    <property type="match status" value="1"/>
</dbReference>